<name>A0A1B6MD54_9HEMI</name>
<feature type="transmembrane region" description="Helical" evidence="1">
    <location>
        <begin position="33"/>
        <end position="54"/>
    </location>
</feature>
<accession>A0A1B6MD54</accession>
<evidence type="ECO:0000256" key="1">
    <source>
        <dbReference type="SAM" id="Phobius"/>
    </source>
</evidence>
<organism evidence="2">
    <name type="scientific">Graphocephala atropunctata</name>
    <dbReference type="NCBI Taxonomy" id="36148"/>
    <lineage>
        <taxon>Eukaryota</taxon>
        <taxon>Metazoa</taxon>
        <taxon>Ecdysozoa</taxon>
        <taxon>Arthropoda</taxon>
        <taxon>Hexapoda</taxon>
        <taxon>Insecta</taxon>
        <taxon>Pterygota</taxon>
        <taxon>Neoptera</taxon>
        <taxon>Paraneoptera</taxon>
        <taxon>Hemiptera</taxon>
        <taxon>Auchenorrhyncha</taxon>
        <taxon>Membracoidea</taxon>
        <taxon>Cicadellidae</taxon>
        <taxon>Cicadellinae</taxon>
        <taxon>Cicadellini</taxon>
        <taxon>Graphocephala</taxon>
    </lineage>
</organism>
<keyword evidence="1" id="KW-1133">Transmembrane helix</keyword>
<keyword evidence="1" id="KW-0812">Transmembrane</keyword>
<evidence type="ECO:0000313" key="2">
    <source>
        <dbReference type="EMBL" id="JAT33809.1"/>
    </source>
</evidence>
<sequence length="107" mass="11971">MFEKYNKYKLSAGSSTTECSQMSKCCGVPSRKLVFWFLFFLVPVCLIGLFWSGMLQSAVIVLLGLAGFTSAEEEAPAPYQLPTYRLNGDVVPSHYKLEITTDLNNFN</sequence>
<dbReference type="EMBL" id="GEBQ01006168">
    <property type="protein sequence ID" value="JAT33809.1"/>
    <property type="molecule type" value="Transcribed_RNA"/>
</dbReference>
<gene>
    <name evidence="2" type="ORF">g.11858</name>
</gene>
<protein>
    <submittedName>
        <fullName evidence="2">Uncharacterized protein</fullName>
    </submittedName>
</protein>
<feature type="non-terminal residue" evidence="2">
    <location>
        <position position="107"/>
    </location>
</feature>
<keyword evidence="1" id="KW-0472">Membrane</keyword>
<reference evidence="2" key="1">
    <citation type="submission" date="2015-11" db="EMBL/GenBank/DDBJ databases">
        <title>De novo transcriptome assembly of four potential Pierce s Disease insect vectors from Arizona vineyards.</title>
        <authorList>
            <person name="Tassone E.E."/>
        </authorList>
    </citation>
    <scope>NUCLEOTIDE SEQUENCE</scope>
</reference>
<dbReference type="AlphaFoldDB" id="A0A1B6MD54"/>
<proteinExistence type="predicted"/>